<dbReference type="PANTHER" id="PTHR30441">
    <property type="entry name" value="DUF748 DOMAIN-CONTAINING PROTEIN"/>
    <property type="match status" value="1"/>
</dbReference>
<feature type="compositionally biased region" description="Low complexity" evidence="1">
    <location>
        <begin position="256"/>
        <end position="270"/>
    </location>
</feature>
<dbReference type="InterPro" id="IPR036737">
    <property type="entry name" value="OmpA-like_sf"/>
</dbReference>
<evidence type="ECO:0000256" key="1">
    <source>
        <dbReference type="SAM" id="MobiDB-lite"/>
    </source>
</evidence>
<name>A0A3M0AAF9_9GAMM</name>
<dbReference type="GO" id="GO:0090313">
    <property type="term" value="P:regulation of protein targeting to membrane"/>
    <property type="evidence" value="ECO:0007669"/>
    <property type="project" value="TreeGrafter"/>
</dbReference>
<dbReference type="Pfam" id="PF05359">
    <property type="entry name" value="DUF748"/>
    <property type="match status" value="2"/>
</dbReference>
<organism evidence="2 3">
    <name type="scientific">Umboniibacter marinipuniceus</name>
    <dbReference type="NCBI Taxonomy" id="569599"/>
    <lineage>
        <taxon>Bacteria</taxon>
        <taxon>Pseudomonadati</taxon>
        <taxon>Pseudomonadota</taxon>
        <taxon>Gammaproteobacteria</taxon>
        <taxon>Cellvibrionales</taxon>
        <taxon>Cellvibrionaceae</taxon>
        <taxon>Umboniibacter</taxon>
    </lineage>
</organism>
<dbReference type="InterPro" id="IPR052894">
    <property type="entry name" value="AsmA-related"/>
</dbReference>
<dbReference type="EMBL" id="REFJ01000004">
    <property type="protein sequence ID" value="RMA79375.1"/>
    <property type="molecule type" value="Genomic_DNA"/>
</dbReference>
<protein>
    <submittedName>
        <fullName evidence="2">OmpA family protein</fullName>
    </submittedName>
</protein>
<sequence>MAKDARLVNSRWFKVLVSVLLLVIILLVATPTALKHIVTQRIAPSYGLNLSMATPDITWHQAAITLDEIELRDDRDQVLAQIGNLAVDVNLAALFRGEVQLESVSITELDVNVETADGDSNLQRQLTLVNEKLALQSSTTEEVEPSKEDSEPWRFSLLSFQLQRASLGFSDQQHPNPPAEELVVIERLEIDGLMVDPILERVDIDSIRSSSLVANGWVSENGDVNVNRLLGSVIPVANQDNSKIETATEVTLVDQSASSSSDATDSPIADQTSEEDQGMAASPKDSVVSDNTSEGWIVALHQVAINNYQLNFWDLSLEREANYQLGPIDISLENFETKPFQEADVNFQASLGGESSITIDGKLQLIPLVSDANITISQLELSQFQPYLDSVTWADIEQGSITLNGHLNANMVGEGSPTVEYLGDVSVDNLRLIDRRDGSFIAGHESLQVIGLDFNLGNMMVRAEEAALIDSELTLSINSDGEFSLLSLARVSEETLIEEGKKVEEVGAQFGLAVQVARVENGQFRFSDDSLTSPFDMTIGLDHIQVNGVSSVKRPESAIARMNFGRAGILEFDGATQDDNTVATYRIADLPMANISGYIAALSGYEVQRGTFNLDGRYTISDSALAVDNELKVRSFELGRAIRDENTLPLPLATAMLSDSNGDIELSLPIRGNLDDPSFSVGSVVAEVMTQAIINAATSPFTLLGSLVGQDDLNVVLFSPNSYELRASEKLKLDHLVEALLSKPDLVLRITPTAHNSLDTDQPQPLAEREQERLESLADERAQRIVSYLVDETQLDEGRIQVINPVRTSAPTTEVELILSIELAVE</sequence>
<dbReference type="RefSeq" id="WP_121877132.1">
    <property type="nucleotide sequence ID" value="NZ_REFJ01000004.1"/>
</dbReference>
<dbReference type="Proteomes" id="UP000267187">
    <property type="component" value="Unassembled WGS sequence"/>
</dbReference>
<proteinExistence type="predicted"/>
<reference evidence="2 3" key="1">
    <citation type="submission" date="2018-10" db="EMBL/GenBank/DDBJ databases">
        <title>Genomic Encyclopedia of Type Strains, Phase IV (KMG-IV): sequencing the most valuable type-strain genomes for metagenomic binning, comparative biology and taxonomic classification.</title>
        <authorList>
            <person name="Goeker M."/>
        </authorList>
    </citation>
    <scope>NUCLEOTIDE SEQUENCE [LARGE SCALE GENOMIC DNA]</scope>
    <source>
        <strain evidence="2 3">DSM 25080</strain>
    </source>
</reference>
<dbReference type="InterPro" id="IPR008023">
    <property type="entry name" value="DUF748"/>
</dbReference>
<dbReference type="SUPFAM" id="SSF103088">
    <property type="entry name" value="OmpA-like"/>
    <property type="match status" value="1"/>
</dbReference>
<dbReference type="PANTHER" id="PTHR30441:SF8">
    <property type="entry name" value="DUF748 DOMAIN-CONTAINING PROTEIN"/>
    <property type="match status" value="1"/>
</dbReference>
<gene>
    <name evidence="2" type="ORF">DFR27_1815</name>
</gene>
<dbReference type="AlphaFoldDB" id="A0A3M0AAF9"/>
<comment type="caution">
    <text evidence="2">The sequence shown here is derived from an EMBL/GenBank/DDBJ whole genome shotgun (WGS) entry which is preliminary data.</text>
</comment>
<feature type="region of interest" description="Disordered" evidence="1">
    <location>
        <begin position="252"/>
        <end position="287"/>
    </location>
</feature>
<dbReference type="Gene3D" id="3.30.1330.60">
    <property type="entry name" value="OmpA-like domain"/>
    <property type="match status" value="1"/>
</dbReference>
<dbReference type="GO" id="GO:0005886">
    <property type="term" value="C:plasma membrane"/>
    <property type="evidence" value="ECO:0007669"/>
    <property type="project" value="TreeGrafter"/>
</dbReference>
<accession>A0A3M0AAF9</accession>
<keyword evidence="3" id="KW-1185">Reference proteome</keyword>
<dbReference type="OrthoDB" id="9757969at2"/>
<evidence type="ECO:0000313" key="2">
    <source>
        <dbReference type="EMBL" id="RMA79375.1"/>
    </source>
</evidence>
<evidence type="ECO:0000313" key="3">
    <source>
        <dbReference type="Proteomes" id="UP000267187"/>
    </source>
</evidence>